<organism evidence="3 4">
    <name type="scientific">Acidithiobacillus ferrivorans SS3</name>
    <dbReference type="NCBI Taxonomy" id="743299"/>
    <lineage>
        <taxon>Bacteria</taxon>
        <taxon>Pseudomonadati</taxon>
        <taxon>Pseudomonadota</taxon>
        <taxon>Acidithiobacillia</taxon>
        <taxon>Acidithiobacillales</taxon>
        <taxon>Acidithiobacillaceae</taxon>
        <taxon>Acidithiobacillus</taxon>
    </lineage>
</organism>
<dbReference type="KEGG" id="afi:Acife_2770"/>
<name>G0JSD7_9PROT</name>
<dbReference type="Gene3D" id="2.40.50.100">
    <property type="match status" value="1"/>
</dbReference>
<dbReference type="STRING" id="743299.Acife_2770"/>
<dbReference type="RefSeq" id="WP_014030088.1">
    <property type="nucleotide sequence ID" value="NC_015942.1"/>
</dbReference>
<accession>G0JSD7</accession>
<evidence type="ECO:0000313" key="3">
    <source>
        <dbReference type="EMBL" id="AEM48845.1"/>
    </source>
</evidence>
<dbReference type="PANTHER" id="PTHR30386">
    <property type="entry name" value="MEMBRANE FUSION SUBUNIT OF EMRAB-TOLC MULTIDRUG EFFLUX PUMP"/>
    <property type="match status" value="1"/>
</dbReference>
<evidence type="ECO:0000259" key="2">
    <source>
        <dbReference type="Pfam" id="PF25963"/>
    </source>
</evidence>
<dbReference type="Pfam" id="PF25917">
    <property type="entry name" value="BSH_RND"/>
    <property type="match status" value="1"/>
</dbReference>
<proteinExistence type="predicted"/>
<evidence type="ECO:0000313" key="4">
    <source>
        <dbReference type="Proteomes" id="UP000009220"/>
    </source>
</evidence>
<dbReference type="GO" id="GO:0055085">
    <property type="term" value="P:transmembrane transport"/>
    <property type="evidence" value="ECO:0007669"/>
    <property type="project" value="InterPro"/>
</dbReference>
<dbReference type="InterPro" id="IPR058625">
    <property type="entry name" value="MdtA-like_BSH"/>
</dbReference>
<dbReference type="eggNOG" id="COG1566">
    <property type="taxonomic scope" value="Bacteria"/>
</dbReference>
<dbReference type="Gene3D" id="2.40.30.170">
    <property type="match status" value="1"/>
</dbReference>
<feature type="domain" description="Multidrug resistance protein MdtA-like barrel-sandwich hybrid" evidence="1">
    <location>
        <begin position="42"/>
        <end position="221"/>
    </location>
</feature>
<dbReference type="PANTHER" id="PTHR30386:SF24">
    <property type="entry name" value="MULTIDRUG RESISTANCE EFFLUX PUMP"/>
    <property type="match status" value="1"/>
</dbReference>
<dbReference type="SUPFAM" id="SSF111369">
    <property type="entry name" value="HlyD-like secretion proteins"/>
    <property type="match status" value="2"/>
</dbReference>
<dbReference type="InterPro" id="IPR050739">
    <property type="entry name" value="MFP"/>
</dbReference>
<reference evidence="3 4" key="1">
    <citation type="journal article" date="2011" name="J. Bacteriol.">
        <title>Draft genome of the psychrotolerant acidophile Acidithiobacillus ferrivorans SS3.</title>
        <authorList>
            <person name="Liljeqvist M."/>
            <person name="Valdes J."/>
            <person name="Holmes D.S."/>
            <person name="Dopson M."/>
        </authorList>
    </citation>
    <scope>NUCLEOTIDE SEQUENCE [LARGE SCALE GENOMIC DNA]</scope>
    <source>
        <strain evidence="3 4">SS3</strain>
    </source>
</reference>
<dbReference type="Proteomes" id="UP000009220">
    <property type="component" value="Chromosome"/>
</dbReference>
<dbReference type="Gene3D" id="1.10.287.470">
    <property type="entry name" value="Helix hairpin bin"/>
    <property type="match status" value="2"/>
</dbReference>
<dbReference type="HOGENOM" id="CLU_018816_15_1_6"/>
<sequence length="338" mass="36847">MRWLKRLPVLIIIVVVAFSAYAYFQIADYYPNTDDAYVHAHVVDIAPRVTGHIVAIYVHDNQVVQAGQPLVKVDPRAYRYALQKTEAELMQAERQTTAIRANIAGAQANISADQVNYQNAQRNAQRAAALAAQKYLSAQQADNQLTAAQSAGARLAADQAALAERQAQQGLNAARITAAKAAVSTAKMYLSETTLYAPITGVVSKVDNIHVGDVVKVNQDLFPLIGNAEYWVEANYKETDLHRVHPGQTAEVIIDMYPNHRFKGKVVSLSGGAGNAFSLLPPENATGNWVKVTQRVPVRVLITNPDPSRFPLRIGTSVSVTVDTGGAPRWVKALRPFL</sequence>
<dbReference type="InterPro" id="IPR058634">
    <property type="entry name" value="AaeA-lik-b-barrel"/>
</dbReference>
<feature type="domain" description="p-hydroxybenzoic acid efflux pump subunit AaeA-like beta-barrel" evidence="2">
    <location>
        <begin position="230"/>
        <end position="322"/>
    </location>
</feature>
<dbReference type="AlphaFoldDB" id="G0JSD7"/>
<protein>
    <submittedName>
        <fullName evidence="3">Secretion protein HlyD family protein</fullName>
    </submittedName>
</protein>
<evidence type="ECO:0000259" key="1">
    <source>
        <dbReference type="Pfam" id="PF25917"/>
    </source>
</evidence>
<dbReference type="EMBL" id="CP002985">
    <property type="protein sequence ID" value="AEM48845.1"/>
    <property type="molecule type" value="Genomic_DNA"/>
</dbReference>
<dbReference type="Pfam" id="PF25963">
    <property type="entry name" value="Beta-barrel_AAEA"/>
    <property type="match status" value="1"/>
</dbReference>
<gene>
    <name evidence="3" type="ORF">Acife_2770</name>
</gene>